<sequence length="190" mass="21175">MTGDLDSLKKDGRSRGRETLLLLPIAAMHDSRETTETLPRPLPSVFDLSAPTNGMLSSHQLFLARVTHLGRPHQSPLSSIVCTRMDTSSSGPLRIPDCSMPSPRACSRPSHAPKYKDSPQVKPAKYPVRPHTRRPPTGREAGNRRSLLACYLRRARWRLRQVADGLSWKSLEDALSDLFPYYSVALFAMG</sequence>
<reference evidence="2 3" key="2">
    <citation type="journal article" date="2017" name="Sci. Rep.">
        <title>Ant-infecting Ophiocordyceps genomes reveal a high diversity of potential behavioral manipulation genes and a possible major role for enterotoxins.</title>
        <authorList>
            <person name="de Bekker C."/>
            <person name="Ohm R.A."/>
            <person name="Evans H.C."/>
            <person name="Brachmann A."/>
            <person name="Hughes D.P."/>
        </authorList>
    </citation>
    <scope>NUCLEOTIDE SEQUENCE [LARGE SCALE GENOMIC DNA]</scope>
    <source>
        <strain evidence="2 3">SC16a</strain>
    </source>
</reference>
<name>A0A2A9PL73_OPHUN</name>
<comment type="caution">
    <text evidence="2">The sequence shown here is derived from an EMBL/GenBank/DDBJ whole genome shotgun (WGS) entry which is preliminary data.</text>
</comment>
<keyword evidence="3" id="KW-1185">Reference proteome</keyword>
<accession>A0A2A9PL73</accession>
<protein>
    <submittedName>
        <fullName evidence="2">Uncharacterized protein</fullName>
    </submittedName>
</protein>
<organism evidence="2 3">
    <name type="scientific">Ophiocordyceps unilateralis</name>
    <name type="common">Zombie-ant fungus</name>
    <name type="synonym">Torrubia unilateralis</name>
    <dbReference type="NCBI Taxonomy" id="268505"/>
    <lineage>
        <taxon>Eukaryota</taxon>
        <taxon>Fungi</taxon>
        <taxon>Dikarya</taxon>
        <taxon>Ascomycota</taxon>
        <taxon>Pezizomycotina</taxon>
        <taxon>Sordariomycetes</taxon>
        <taxon>Hypocreomycetidae</taxon>
        <taxon>Hypocreales</taxon>
        <taxon>Ophiocordycipitaceae</taxon>
        <taxon>Ophiocordyceps</taxon>
    </lineage>
</organism>
<feature type="region of interest" description="Disordered" evidence="1">
    <location>
        <begin position="92"/>
        <end position="141"/>
    </location>
</feature>
<dbReference type="AlphaFoldDB" id="A0A2A9PL73"/>
<proteinExistence type="predicted"/>
<dbReference type="EMBL" id="LAZP02000062">
    <property type="protein sequence ID" value="PFH61643.1"/>
    <property type="molecule type" value="Genomic_DNA"/>
</dbReference>
<evidence type="ECO:0000313" key="3">
    <source>
        <dbReference type="Proteomes" id="UP000037136"/>
    </source>
</evidence>
<evidence type="ECO:0000256" key="1">
    <source>
        <dbReference type="SAM" id="MobiDB-lite"/>
    </source>
</evidence>
<gene>
    <name evidence="2" type="ORF">XA68_16818</name>
</gene>
<evidence type="ECO:0000313" key="2">
    <source>
        <dbReference type="EMBL" id="PFH61643.1"/>
    </source>
</evidence>
<reference evidence="2 3" key="1">
    <citation type="journal article" date="2015" name="BMC Genomics">
        <title>Gene expression during zombie ant biting behavior reflects the complexity underlying fungal parasitic behavioral manipulation.</title>
        <authorList>
            <person name="de Bekker C."/>
            <person name="Ohm R.A."/>
            <person name="Loreto R.G."/>
            <person name="Sebastian A."/>
            <person name="Albert I."/>
            <person name="Merrow M."/>
            <person name="Brachmann A."/>
            <person name="Hughes D.P."/>
        </authorList>
    </citation>
    <scope>NUCLEOTIDE SEQUENCE [LARGE SCALE GENOMIC DNA]</scope>
    <source>
        <strain evidence="2 3">SC16a</strain>
    </source>
</reference>
<dbReference type="Proteomes" id="UP000037136">
    <property type="component" value="Unassembled WGS sequence"/>
</dbReference>